<protein>
    <submittedName>
        <fullName evidence="2">Uncharacterized protein</fullName>
    </submittedName>
</protein>
<proteinExistence type="predicted"/>
<sequence>SFIAICSYPKIDKCLYRKAPPQRSPAIIPKIWPCLGHGIKPEGETSNDQNEQRVIDNNEDDYVNNRPGAGVSGHADSGNRESAADEADNHLRHER</sequence>
<comment type="caution">
    <text evidence="2">The sequence shown here is derived from an EMBL/GenBank/DDBJ whole genome shotgun (WGS) entry which is preliminary data.</text>
</comment>
<dbReference type="Proteomes" id="UP000033423">
    <property type="component" value="Unassembled WGS sequence"/>
</dbReference>
<evidence type="ECO:0000313" key="2">
    <source>
        <dbReference type="EMBL" id="KJU86341.1"/>
    </source>
</evidence>
<dbReference type="EMBL" id="LACI01000641">
    <property type="protein sequence ID" value="KJU86341.1"/>
    <property type="molecule type" value="Genomic_DNA"/>
</dbReference>
<feature type="non-terminal residue" evidence="2">
    <location>
        <position position="1"/>
    </location>
</feature>
<feature type="compositionally biased region" description="Basic and acidic residues" evidence="1">
    <location>
        <begin position="77"/>
        <end position="95"/>
    </location>
</feature>
<evidence type="ECO:0000313" key="3">
    <source>
        <dbReference type="Proteomes" id="UP000033423"/>
    </source>
</evidence>
<keyword evidence="3" id="KW-1185">Reference proteome</keyword>
<evidence type="ECO:0000256" key="1">
    <source>
        <dbReference type="SAM" id="MobiDB-lite"/>
    </source>
</evidence>
<dbReference type="AlphaFoldDB" id="A0A0F3GWQ9"/>
<organism evidence="2 3">
    <name type="scientific">Candidatus Magnetobacterium bavaricum</name>
    <dbReference type="NCBI Taxonomy" id="29290"/>
    <lineage>
        <taxon>Bacteria</taxon>
        <taxon>Pseudomonadati</taxon>
        <taxon>Nitrospirota</taxon>
        <taxon>Thermodesulfovibrionia</taxon>
        <taxon>Thermodesulfovibrionales</taxon>
        <taxon>Candidatus Magnetobacteriaceae</taxon>
        <taxon>Candidatus Magnetobacterium</taxon>
    </lineage>
</organism>
<reference evidence="2 3" key="1">
    <citation type="submission" date="2015-02" db="EMBL/GenBank/DDBJ databases">
        <title>Single-cell genomics of uncultivated deep-branching MTB reveals a conserved set of magnetosome genes.</title>
        <authorList>
            <person name="Kolinko S."/>
            <person name="Richter M."/>
            <person name="Glockner F.O."/>
            <person name="Brachmann A."/>
            <person name="Schuler D."/>
        </authorList>
    </citation>
    <scope>NUCLEOTIDE SEQUENCE [LARGE SCALE GENOMIC DNA]</scope>
    <source>
        <strain evidence="2">TM-1</strain>
    </source>
</reference>
<accession>A0A0F3GWQ9</accession>
<feature type="region of interest" description="Disordered" evidence="1">
    <location>
        <begin position="38"/>
        <end position="95"/>
    </location>
</feature>
<name>A0A0F3GWQ9_9BACT</name>
<gene>
    <name evidence="2" type="ORF">MBAV_001465</name>
</gene>